<organism evidence="2 3">
    <name type="scientific">Marinobacter xestospongiae</name>
    <dbReference type="NCBI Taxonomy" id="994319"/>
    <lineage>
        <taxon>Bacteria</taxon>
        <taxon>Pseudomonadati</taxon>
        <taxon>Pseudomonadota</taxon>
        <taxon>Gammaproteobacteria</taxon>
        <taxon>Pseudomonadales</taxon>
        <taxon>Marinobacteraceae</taxon>
        <taxon>Marinobacter</taxon>
    </lineage>
</organism>
<dbReference type="InterPro" id="IPR020103">
    <property type="entry name" value="PsdUridine_synth_cat_dom_sf"/>
</dbReference>
<reference evidence="2 3" key="1">
    <citation type="submission" date="2023-10" db="EMBL/GenBank/DDBJ databases">
        <title>Characteristics and mechanism of a salt-tolerant marine origin heterotrophic nitrifying- aerobic denitrifying bacteria Marinobacter xestospongiae HN1.</title>
        <authorList>
            <person name="Qi R."/>
        </authorList>
    </citation>
    <scope>NUCLEOTIDE SEQUENCE [LARGE SCALE GENOMIC DNA]</scope>
    <source>
        <strain evidence="2 3">HN1</strain>
    </source>
</reference>
<dbReference type="EMBL" id="JAWIIJ010000008">
    <property type="protein sequence ID" value="MDV2079549.1"/>
    <property type="molecule type" value="Genomic_DNA"/>
</dbReference>
<name>A0ABU3VZ38_9GAMM</name>
<evidence type="ECO:0000313" key="3">
    <source>
        <dbReference type="Proteomes" id="UP001269819"/>
    </source>
</evidence>
<dbReference type="Gene3D" id="3.30.2350.10">
    <property type="entry name" value="Pseudouridine synthase"/>
    <property type="match status" value="1"/>
</dbReference>
<protein>
    <submittedName>
        <fullName evidence="2">RNA pseudouridine synthase</fullName>
    </submittedName>
</protein>
<dbReference type="Pfam" id="PF00849">
    <property type="entry name" value="PseudoU_synth_2"/>
    <property type="match status" value="1"/>
</dbReference>
<dbReference type="InterPro" id="IPR050188">
    <property type="entry name" value="RluA_PseudoU_synthase"/>
</dbReference>
<dbReference type="Proteomes" id="UP001269819">
    <property type="component" value="Unassembled WGS sequence"/>
</dbReference>
<sequence length="278" mass="30660">MRQTFELTLSETQTAADALAAHTGLSKGRIKDAMTKGACWWTWKGKTLRLRRATKTLYPGIRLALYYDDTVLARTPPEASCVQDGKRYSLWYKPHGLLAQGSQWGDHCSLLRWVEQRTGREVFLVHRLDADAAGLMLVAHDGKAAGALSQLFQGRDIRKVYQAWVCGNLQASDRVLDEPIDGKAAISRATTLAYDPQQDSTLVEVVIETGRKHQIRRHLAGIGHAIVGDRLYGDGKGEPLQLLALALSFQCPLSRKAIEVSLPEALWLEGAADQASNS</sequence>
<gene>
    <name evidence="2" type="ORF">RYS15_12720</name>
</gene>
<evidence type="ECO:0000313" key="2">
    <source>
        <dbReference type="EMBL" id="MDV2079549.1"/>
    </source>
</evidence>
<dbReference type="CDD" id="cd02869">
    <property type="entry name" value="PseudoU_synth_RluA_like"/>
    <property type="match status" value="1"/>
</dbReference>
<keyword evidence="3" id="KW-1185">Reference proteome</keyword>
<dbReference type="SUPFAM" id="SSF55120">
    <property type="entry name" value="Pseudouridine synthase"/>
    <property type="match status" value="1"/>
</dbReference>
<accession>A0ABU3VZ38</accession>
<feature type="domain" description="Pseudouridine synthase RsuA/RluA-like" evidence="1">
    <location>
        <begin position="88"/>
        <end position="220"/>
    </location>
</feature>
<dbReference type="PANTHER" id="PTHR21600">
    <property type="entry name" value="MITOCHONDRIAL RNA PSEUDOURIDINE SYNTHASE"/>
    <property type="match status" value="1"/>
</dbReference>
<dbReference type="InterPro" id="IPR006145">
    <property type="entry name" value="PsdUridine_synth_RsuA/RluA"/>
</dbReference>
<dbReference type="RefSeq" id="WP_316974082.1">
    <property type="nucleotide sequence ID" value="NZ_JAWIIJ010000008.1"/>
</dbReference>
<evidence type="ECO:0000259" key="1">
    <source>
        <dbReference type="Pfam" id="PF00849"/>
    </source>
</evidence>
<proteinExistence type="predicted"/>
<comment type="caution">
    <text evidence="2">The sequence shown here is derived from an EMBL/GenBank/DDBJ whole genome shotgun (WGS) entry which is preliminary data.</text>
</comment>